<reference evidence="2 3" key="1">
    <citation type="journal article" date="2014" name="Genome Announc.">
        <title>Draft genome sequence of the pathogenic fungus Scedosporium apiospermum.</title>
        <authorList>
            <person name="Vandeputte P."/>
            <person name="Ghamrawi S."/>
            <person name="Rechenmann M."/>
            <person name="Iltis A."/>
            <person name="Giraud S."/>
            <person name="Fleury M."/>
            <person name="Thornton C."/>
            <person name="Delhaes L."/>
            <person name="Meyer W."/>
            <person name="Papon N."/>
            <person name="Bouchara J.P."/>
        </authorList>
    </citation>
    <scope>NUCLEOTIDE SEQUENCE [LARGE SCALE GENOMIC DNA]</scope>
    <source>
        <strain evidence="2 3">IHEM 14462</strain>
    </source>
</reference>
<dbReference type="HOGENOM" id="CLU_026673_3_3_1"/>
<accession>A0A084FWZ8</accession>
<dbReference type="GO" id="GO:0016491">
    <property type="term" value="F:oxidoreductase activity"/>
    <property type="evidence" value="ECO:0007669"/>
    <property type="project" value="InterPro"/>
</dbReference>
<dbReference type="OMA" id="PRPYKQI"/>
<dbReference type="GO" id="GO:0005739">
    <property type="term" value="C:mitochondrion"/>
    <property type="evidence" value="ECO:0007669"/>
    <property type="project" value="TreeGrafter"/>
</dbReference>
<dbReference type="InterPro" id="IPR020843">
    <property type="entry name" value="ER"/>
</dbReference>
<dbReference type="SUPFAM" id="SSF51735">
    <property type="entry name" value="NAD(P)-binding Rossmann-fold domains"/>
    <property type="match status" value="1"/>
</dbReference>
<comment type="caution">
    <text evidence="2">The sequence shown here is derived from an EMBL/GenBank/DDBJ whole genome shotgun (WGS) entry which is preliminary data.</text>
</comment>
<proteinExistence type="predicted"/>
<organism evidence="2 3">
    <name type="scientific">Pseudallescheria apiosperma</name>
    <name type="common">Scedosporium apiospermum</name>
    <dbReference type="NCBI Taxonomy" id="563466"/>
    <lineage>
        <taxon>Eukaryota</taxon>
        <taxon>Fungi</taxon>
        <taxon>Dikarya</taxon>
        <taxon>Ascomycota</taxon>
        <taxon>Pezizomycotina</taxon>
        <taxon>Sordariomycetes</taxon>
        <taxon>Hypocreomycetidae</taxon>
        <taxon>Microascales</taxon>
        <taxon>Microascaceae</taxon>
        <taxon>Scedosporium</taxon>
    </lineage>
</organism>
<evidence type="ECO:0000313" key="2">
    <source>
        <dbReference type="EMBL" id="KEZ39610.1"/>
    </source>
</evidence>
<dbReference type="OrthoDB" id="3509362at2759"/>
<dbReference type="AlphaFoldDB" id="A0A084FWZ8"/>
<dbReference type="InterPro" id="IPR036291">
    <property type="entry name" value="NAD(P)-bd_dom_sf"/>
</dbReference>
<gene>
    <name evidence="2" type="ORF">SAPIO_CDS9530</name>
</gene>
<name>A0A084FWZ8_PSEDA</name>
<dbReference type="PANTHER" id="PTHR11695">
    <property type="entry name" value="ALCOHOL DEHYDROGENASE RELATED"/>
    <property type="match status" value="1"/>
</dbReference>
<dbReference type="SMART" id="SM00829">
    <property type="entry name" value="PKS_ER"/>
    <property type="match status" value="1"/>
</dbReference>
<dbReference type="Pfam" id="PF13602">
    <property type="entry name" value="ADH_zinc_N_2"/>
    <property type="match status" value="1"/>
</dbReference>
<dbReference type="RefSeq" id="XP_016639409.1">
    <property type="nucleotide sequence ID" value="XM_016790899.1"/>
</dbReference>
<dbReference type="EMBL" id="JOWA01000143">
    <property type="protein sequence ID" value="KEZ39610.1"/>
    <property type="molecule type" value="Genomic_DNA"/>
</dbReference>
<dbReference type="Pfam" id="PF08240">
    <property type="entry name" value="ADH_N"/>
    <property type="match status" value="1"/>
</dbReference>
<dbReference type="VEuPathDB" id="FungiDB:SAPIO_CDS9530"/>
<dbReference type="Gene3D" id="3.90.180.10">
    <property type="entry name" value="Medium-chain alcohol dehydrogenases, catalytic domain"/>
    <property type="match status" value="1"/>
</dbReference>
<keyword evidence="3" id="KW-1185">Reference proteome</keyword>
<dbReference type="GeneID" id="27728602"/>
<dbReference type="InterPro" id="IPR050700">
    <property type="entry name" value="YIM1/Zinc_Alcohol_DH_Fams"/>
</dbReference>
<dbReference type="KEGG" id="sapo:SAPIO_CDS9530"/>
<dbReference type="CDD" id="cd08267">
    <property type="entry name" value="MDR1"/>
    <property type="match status" value="1"/>
</dbReference>
<dbReference type="PANTHER" id="PTHR11695:SF294">
    <property type="entry name" value="RETICULON-4-INTERACTING PROTEIN 1, MITOCHONDRIAL"/>
    <property type="match status" value="1"/>
</dbReference>
<sequence>MTSPTTTAPNLPEKMRAWVHTKAGKPTDVLTLTELPLPPLPKPGSSDVLVKVIEATAAFGDAFLMNIAPSFMRDKPCIPGLEFSGIVVAVDPEGVKAPPEPPLTVGTDVYGLVPMNRVFKRMPGAAAPSGALAEYVLVPASRVVRTPGNIPREHAAGLGGALSCTALAMTKKSGLKKGQRVLVYGSNGAVGHLLLQMARNAVGEEGKVVAVCGTQGVLVAKDSGADEVIDRHEHEAVWNHLAERFKDDPFDAILDGYGLTEIFTHCEPYLKKDGVYVTVGTAFTKWTMWGAISALLTTARLALLPPILGGTPRRFVAIMNDDRPEAMEEVRQLAEEEKIKVFINRTYDFEDVPKAYEEVMSRTVLGKLIVDVQSPL</sequence>
<dbReference type="Proteomes" id="UP000028545">
    <property type="component" value="Unassembled WGS sequence"/>
</dbReference>
<dbReference type="InterPro" id="IPR011032">
    <property type="entry name" value="GroES-like_sf"/>
</dbReference>
<evidence type="ECO:0000259" key="1">
    <source>
        <dbReference type="SMART" id="SM00829"/>
    </source>
</evidence>
<feature type="domain" description="Enoyl reductase (ER)" evidence="1">
    <location>
        <begin position="25"/>
        <end position="370"/>
    </location>
</feature>
<dbReference type="SUPFAM" id="SSF50129">
    <property type="entry name" value="GroES-like"/>
    <property type="match status" value="1"/>
</dbReference>
<evidence type="ECO:0000313" key="3">
    <source>
        <dbReference type="Proteomes" id="UP000028545"/>
    </source>
</evidence>
<protein>
    <recommendedName>
        <fullName evidence="1">Enoyl reductase (ER) domain-containing protein</fullName>
    </recommendedName>
</protein>
<dbReference type="InterPro" id="IPR013154">
    <property type="entry name" value="ADH-like_N"/>
</dbReference>
<dbReference type="Gene3D" id="3.40.50.720">
    <property type="entry name" value="NAD(P)-binding Rossmann-like Domain"/>
    <property type="match status" value="1"/>
</dbReference>